<accession>A0A2D4G5N4</accession>
<evidence type="ECO:0000256" key="1">
    <source>
        <dbReference type="SAM" id="Phobius"/>
    </source>
</evidence>
<name>A0A2D4G5N4_MICCO</name>
<keyword evidence="1" id="KW-1133">Transmembrane helix</keyword>
<reference evidence="2" key="2">
    <citation type="submission" date="2017-11" db="EMBL/GenBank/DDBJ databases">
        <title>Coralsnake Venomics: Analyses of Venom Gland Transcriptomes and Proteomes of Six Brazilian Taxa.</title>
        <authorList>
            <person name="Aird S.D."/>
            <person name="Jorge da Silva N."/>
            <person name="Qiu L."/>
            <person name="Villar-Briones A."/>
            <person name="Aparecida-Saddi V."/>
            <person name="Campos-Telles M.P."/>
            <person name="Grau M."/>
            <person name="Mikheyev A.S."/>
        </authorList>
    </citation>
    <scope>NUCLEOTIDE SEQUENCE</scope>
    <source>
        <tissue evidence="2">Venom_gland</tissue>
    </source>
</reference>
<keyword evidence="1" id="KW-0472">Membrane</keyword>
<evidence type="ECO:0000313" key="2">
    <source>
        <dbReference type="EMBL" id="LAA55037.1"/>
    </source>
</evidence>
<dbReference type="AlphaFoldDB" id="A0A2D4G5N4"/>
<sequence length="108" mass="12678">MFSEPVFFENLSSSKSRNNLSNIIKCNMSLMGLFLSNCFYPSYLICAIVYGNDLRTLGSKTQLREQLDKRQLTPQQECGWGKKIKRRSLIFRLSIRWAWAEQEKYLQA</sequence>
<dbReference type="EMBL" id="IACJ01105287">
    <property type="protein sequence ID" value="LAA55037.1"/>
    <property type="molecule type" value="Transcribed_RNA"/>
</dbReference>
<proteinExistence type="predicted"/>
<protein>
    <submittedName>
        <fullName evidence="2">Uncharacterized protein</fullName>
    </submittedName>
</protein>
<reference evidence="2" key="1">
    <citation type="submission" date="2017-07" db="EMBL/GenBank/DDBJ databases">
        <authorList>
            <person name="Mikheyev A."/>
            <person name="Grau M."/>
        </authorList>
    </citation>
    <scope>NUCLEOTIDE SEQUENCE</scope>
    <source>
        <tissue evidence="2">Venom_gland</tissue>
    </source>
</reference>
<feature type="transmembrane region" description="Helical" evidence="1">
    <location>
        <begin position="30"/>
        <end position="50"/>
    </location>
</feature>
<keyword evidence="1" id="KW-0812">Transmembrane</keyword>
<organism evidence="2">
    <name type="scientific">Micrurus corallinus</name>
    <name type="common">Brazilian coral snake</name>
    <dbReference type="NCBI Taxonomy" id="54390"/>
    <lineage>
        <taxon>Eukaryota</taxon>
        <taxon>Metazoa</taxon>
        <taxon>Chordata</taxon>
        <taxon>Craniata</taxon>
        <taxon>Vertebrata</taxon>
        <taxon>Euteleostomi</taxon>
        <taxon>Lepidosauria</taxon>
        <taxon>Squamata</taxon>
        <taxon>Bifurcata</taxon>
        <taxon>Unidentata</taxon>
        <taxon>Episquamata</taxon>
        <taxon>Toxicofera</taxon>
        <taxon>Serpentes</taxon>
        <taxon>Colubroidea</taxon>
        <taxon>Elapidae</taxon>
        <taxon>Elapinae</taxon>
        <taxon>Micrurus</taxon>
    </lineage>
</organism>